<protein>
    <submittedName>
        <fullName evidence="1">Uncharacterized protein</fullName>
    </submittedName>
</protein>
<reference evidence="1" key="1">
    <citation type="submission" date="2018-07" db="EMBL/GenBank/DDBJ databases">
        <authorList>
            <person name="Wilson K.M."/>
            <person name="Ely B."/>
        </authorList>
    </citation>
    <scope>NUCLEOTIDE SEQUENCE</scope>
</reference>
<reference evidence="1" key="2">
    <citation type="submission" date="2021-07" db="EMBL/GenBank/DDBJ databases">
        <title>Giant CbK-like Caulobacter bacteriophages have genetically divergent genomes.</title>
        <authorList>
            <person name="Wilson K."/>
            <person name="Ely B."/>
        </authorList>
    </citation>
    <scope>NUCLEOTIDE SEQUENCE</scope>
</reference>
<evidence type="ECO:0000313" key="1">
    <source>
        <dbReference type="EMBL" id="AXQ69949.1"/>
    </source>
</evidence>
<organism evidence="1 2">
    <name type="scientific">Caulobacter phage CcrSC</name>
    <dbReference type="NCBI Taxonomy" id="2283272"/>
    <lineage>
        <taxon>Viruses</taxon>
        <taxon>Duplodnaviria</taxon>
        <taxon>Heunggongvirae</taxon>
        <taxon>Uroviricota</taxon>
        <taxon>Caudoviricetes</taxon>
        <taxon>Jeanschmidtviridae</taxon>
        <taxon>Bertelyvirus</taxon>
        <taxon>Bertelyvirus SC</taxon>
    </lineage>
</organism>
<dbReference type="Proteomes" id="UP000259683">
    <property type="component" value="Segment"/>
</dbReference>
<keyword evidence="2" id="KW-1185">Reference proteome</keyword>
<evidence type="ECO:0000313" key="2">
    <source>
        <dbReference type="Proteomes" id="UP000259683"/>
    </source>
</evidence>
<gene>
    <name evidence="1" type="ORF">CcrSC_gp367</name>
</gene>
<proteinExistence type="predicted"/>
<dbReference type="EMBL" id="MH588547">
    <property type="protein sequence ID" value="AXQ69949.1"/>
    <property type="molecule type" value="Genomic_DNA"/>
</dbReference>
<name>A0A385EGM9_9CAUD</name>
<accession>A0A385EGM9</accession>
<sequence>MTDLADAFVERYGADLFDELCEGVLSPEAYPHVRVTETERHNACNHTYRGEIVREGQETVYFSLDSGDWNGTCLRYFSEETSEDYERGHRAYVFDLNPARLAVPVAEVRLKVSIWLNNYLSVTMTNGEFKDKERGYGYDSTFAPGVVTDRHYRAYAASRDLIPTSTWIPETIERVSTAEFNNARIEYEKASDIRFRKQFRDKVEPQHEEALSLRAGEFFRLLSIRFASEGRENAAALARDVSQAWLDTKNDSPSSA</sequence>